<evidence type="ECO:0000313" key="1">
    <source>
        <dbReference type="EMBL" id="KAK4180445.1"/>
    </source>
</evidence>
<dbReference type="EMBL" id="MU866098">
    <property type="protein sequence ID" value="KAK4180445.1"/>
    <property type="molecule type" value="Genomic_DNA"/>
</dbReference>
<dbReference type="Proteomes" id="UP001302321">
    <property type="component" value="Unassembled WGS sequence"/>
</dbReference>
<reference evidence="1" key="2">
    <citation type="submission" date="2023-05" db="EMBL/GenBank/DDBJ databases">
        <authorList>
            <consortium name="Lawrence Berkeley National Laboratory"/>
            <person name="Steindorff A."/>
            <person name="Hensen N."/>
            <person name="Bonometti L."/>
            <person name="Westerberg I."/>
            <person name="Brannstrom I.O."/>
            <person name="Guillou S."/>
            <person name="Cros-Aarteil S."/>
            <person name="Calhoun S."/>
            <person name="Haridas S."/>
            <person name="Kuo A."/>
            <person name="Mondo S."/>
            <person name="Pangilinan J."/>
            <person name="Riley R."/>
            <person name="Labutti K."/>
            <person name="Andreopoulos B."/>
            <person name="Lipzen A."/>
            <person name="Chen C."/>
            <person name="Yanf M."/>
            <person name="Daum C."/>
            <person name="Ng V."/>
            <person name="Clum A."/>
            <person name="Ohm R."/>
            <person name="Martin F."/>
            <person name="Silar P."/>
            <person name="Natvig D."/>
            <person name="Lalanne C."/>
            <person name="Gautier V."/>
            <person name="Ament-Velasquez S.L."/>
            <person name="Kruys A."/>
            <person name="Hutchinson M.I."/>
            <person name="Powell A.J."/>
            <person name="Barry K."/>
            <person name="Miller A.N."/>
            <person name="Grigoriev I.V."/>
            <person name="Debuchy R."/>
            <person name="Gladieux P."/>
            <person name="Thoren M.H."/>
            <person name="Johannesson H."/>
        </authorList>
    </citation>
    <scope>NUCLEOTIDE SEQUENCE</scope>
    <source>
        <strain evidence="1">CBS 892.96</strain>
    </source>
</reference>
<name>A0AAN7ABX0_9PEZI</name>
<dbReference type="AlphaFoldDB" id="A0AAN7ABX0"/>
<reference evidence="1" key="1">
    <citation type="journal article" date="2023" name="Mol. Phylogenet. Evol.">
        <title>Genome-scale phylogeny and comparative genomics of the fungal order Sordariales.</title>
        <authorList>
            <person name="Hensen N."/>
            <person name="Bonometti L."/>
            <person name="Westerberg I."/>
            <person name="Brannstrom I.O."/>
            <person name="Guillou S."/>
            <person name="Cros-Aarteil S."/>
            <person name="Calhoun S."/>
            <person name="Haridas S."/>
            <person name="Kuo A."/>
            <person name="Mondo S."/>
            <person name="Pangilinan J."/>
            <person name="Riley R."/>
            <person name="LaButti K."/>
            <person name="Andreopoulos B."/>
            <person name="Lipzen A."/>
            <person name="Chen C."/>
            <person name="Yan M."/>
            <person name="Daum C."/>
            <person name="Ng V."/>
            <person name="Clum A."/>
            <person name="Steindorff A."/>
            <person name="Ohm R.A."/>
            <person name="Martin F."/>
            <person name="Silar P."/>
            <person name="Natvig D.O."/>
            <person name="Lalanne C."/>
            <person name="Gautier V."/>
            <person name="Ament-Velasquez S.L."/>
            <person name="Kruys A."/>
            <person name="Hutchinson M.I."/>
            <person name="Powell A.J."/>
            <person name="Barry K."/>
            <person name="Miller A.N."/>
            <person name="Grigoriev I.V."/>
            <person name="Debuchy R."/>
            <person name="Gladieux P."/>
            <person name="Hiltunen Thoren M."/>
            <person name="Johannesson H."/>
        </authorList>
    </citation>
    <scope>NUCLEOTIDE SEQUENCE</scope>
    <source>
        <strain evidence="1">CBS 892.96</strain>
    </source>
</reference>
<keyword evidence="2" id="KW-1185">Reference proteome</keyword>
<evidence type="ECO:0000313" key="2">
    <source>
        <dbReference type="Proteomes" id="UP001302321"/>
    </source>
</evidence>
<sequence>MVDDLSLPHNREYLTATVPQQELASNGESESSDPAVLSLDEEMGRHVPSLHNSAMRNLNYHHSDISTLSSPIRLHRPSNTIDSSASLIEPSTLTRENTAISQTVTTRMAITTRKDNGQEFQEAFLRERELTIPQNRETVQPESRGLLKAMKMELDDALVRGTHGADEWFIPCTSLISIVHADLVTCLINECQVVIPEQRRELVDRIYARLDDTEEHSGSFRTLLAILILIDKHHSILEFISHEPPIHDSVLPLHMVTKGTKDRPAGLAVKSPPSTITPFTSEWTAGEIRAFNRKQWEFFPIFFSYSGKGRRYKSYQSAL</sequence>
<protein>
    <submittedName>
        <fullName evidence="1">Uncharacterized protein</fullName>
    </submittedName>
</protein>
<gene>
    <name evidence="1" type="ORF">QBC36DRAFT_26438</name>
</gene>
<proteinExistence type="predicted"/>
<accession>A0AAN7ABX0</accession>
<comment type="caution">
    <text evidence="1">The sequence shown here is derived from an EMBL/GenBank/DDBJ whole genome shotgun (WGS) entry which is preliminary data.</text>
</comment>
<organism evidence="1 2">
    <name type="scientific">Triangularia setosa</name>
    <dbReference type="NCBI Taxonomy" id="2587417"/>
    <lineage>
        <taxon>Eukaryota</taxon>
        <taxon>Fungi</taxon>
        <taxon>Dikarya</taxon>
        <taxon>Ascomycota</taxon>
        <taxon>Pezizomycotina</taxon>
        <taxon>Sordariomycetes</taxon>
        <taxon>Sordariomycetidae</taxon>
        <taxon>Sordariales</taxon>
        <taxon>Podosporaceae</taxon>
        <taxon>Triangularia</taxon>
    </lineage>
</organism>